<gene>
    <name evidence="1" type="ORF">GXY_00943</name>
</gene>
<evidence type="ECO:0000313" key="2">
    <source>
        <dbReference type="Proteomes" id="UP000006468"/>
    </source>
</evidence>
<dbReference type="EMBL" id="ADTV01000003">
    <property type="protein sequence ID" value="EFG85791.1"/>
    <property type="molecule type" value="Genomic_DNA"/>
</dbReference>
<dbReference type="Proteomes" id="UP000006468">
    <property type="component" value="Chromosome"/>
</dbReference>
<name>D5QAR8_NOVHA</name>
<evidence type="ECO:0000313" key="1">
    <source>
        <dbReference type="EMBL" id="EFG85791.1"/>
    </source>
</evidence>
<proteinExistence type="predicted"/>
<comment type="caution">
    <text evidence="1">The sequence shown here is derived from an EMBL/GenBank/DDBJ whole genome shotgun (WGS) entry which is preliminary data.</text>
</comment>
<sequence length="52" mass="5936">MSPVLEQGRHLLMLCEKRFTKNIHDFQQVVGGTCFHPPSRTCHHAVPDMGFT</sequence>
<reference evidence="1 2" key="1">
    <citation type="journal article" date="2010" name="J. Bacteriol.">
        <title>Genome sequence of a cellulose-producing bacterium, Gluconacetobacter hansenii ATCC 23769.</title>
        <authorList>
            <person name="Iyer P.R."/>
            <person name="Geib S.M."/>
            <person name="Catchmark J."/>
            <person name="Kao T.H."/>
            <person name="Tien M."/>
        </authorList>
    </citation>
    <scope>NUCLEOTIDE SEQUENCE [LARGE SCALE GENOMIC DNA]</scope>
    <source>
        <strain evidence="1 2">ATCC 23769</strain>
    </source>
</reference>
<dbReference type="AlphaFoldDB" id="D5QAR8"/>
<protein>
    <submittedName>
        <fullName evidence="1">Uncharacterized protein</fullName>
    </submittedName>
</protein>
<accession>D5QAR8</accession>
<dbReference type="HOGENOM" id="CLU_3080891_0_0_5"/>
<organism evidence="1 2">
    <name type="scientific">Novacetimonas hansenii ATCC 23769</name>
    <dbReference type="NCBI Taxonomy" id="714995"/>
    <lineage>
        <taxon>Bacteria</taxon>
        <taxon>Pseudomonadati</taxon>
        <taxon>Pseudomonadota</taxon>
        <taxon>Alphaproteobacteria</taxon>
        <taxon>Acetobacterales</taxon>
        <taxon>Acetobacteraceae</taxon>
        <taxon>Novacetimonas</taxon>
    </lineage>
</organism>